<dbReference type="Proteomes" id="UP000682733">
    <property type="component" value="Unassembled WGS sequence"/>
</dbReference>
<dbReference type="EMBL" id="CAJOBA010013575">
    <property type="protein sequence ID" value="CAF3879890.1"/>
    <property type="molecule type" value="Genomic_DNA"/>
</dbReference>
<dbReference type="InterPro" id="IPR019330">
    <property type="entry name" value="MESD"/>
</dbReference>
<evidence type="ECO:0000313" key="8">
    <source>
        <dbReference type="EMBL" id="CAF1111727.1"/>
    </source>
</evidence>
<dbReference type="EMBL" id="CAJNOQ010001336">
    <property type="protein sequence ID" value="CAF0887538.1"/>
    <property type="molecule type" value="Genomic_DNA"/>
</dbReference>
<dbReference type="Proteomes" id="UP000681722">
    <property type="component" value="Unassembled WGS sequence"/>
</dbReference>
<keyword evidence="6" id="KW-0143">Chaperone</keyword>
<proteinExistence type="inferred from homology"/>
<dbReference type="Proteomes" id="UP000663829">
    <property type="component" value="Unassembled WGS sequence"/>
</dbReference>
<dbReference type="Gene3D" id="6.10.250.640">
    <property type="match status" value="1"/>
</dbReference>
<dbReference type="FunFam" id="3.30.70.260:FF:000031">
    <property type="entry name" value="LDLR chaperone MESD"/>
    <property type="match status" value="1"/>
</dbReference>
<comment type="caution">
    <text evidence="7">The sequence shown here is derived from an EMBL/GenBank/DDBJ whole genome shotgun (WGS) entry which is preliminary data.</text>
</comment>
<dbReference type="Proteomes" id="UP000677228">
    <property type="component" value="Unassembled WGS sequence"/>
</dbReference>
<dbReference type="PANTHER" id="PTHR17600:SF2">
    <property type="entry name" value="LRP CHAPERONE MESD"/>
    <property type="match status" value="1"/>
</dbReference>
<evidence type="ECO:0000256" key="6">
    <source>
        <dbReference type="ARBA" id="ARBA00023186"/>
    </source>
</evidence>
<reference evidence="7" key="1">
    <citation type="submission" date="2021-02" db="EMBL/GenBank/DDBJ databases">
        <authorList>
            <person name="Nowell W R."/>
        </authorList>
    </citation>
    <scope>NUCLEOTIDE SEQUENCE</scope>
</reference>
<evidence type="ECO:0008006" key="12">
    <source>
        <dbReference type="Google" id="ProtNLM"/>
    </source>
</evidence>
<gene>
    <name evidence="7" type="ORF">GPM918_LOCUS7943</name>
    <name evidence="8" type="ORF">OVA965_LOCUS19795</name>
    <name evidence="9" type="ORF">SRO942_LOCUS7943</name>
    <name evidence="10" type="ORF">TMI583_LOCUS19965</name>
</gene>
<evidence type="ECO:0000256" key="4">
    <source>
        <dbReference type="ARBA" id="ARBA00022729"/>
    </source>
</evidence>
<keyword evidence="5" id="KW-0256">Endoplasmic reticulum</keyword>
<evidence type="ECO:0000313" key="7">
    <source>
        <dbReference type="EMBL" id="CAF0887538.1"/>
    </source>
</evidence>
<protein>
    <recommendedName>
        <fullName evidence="12">Mesoderm development candidate 2</fullName>
    </recommendedName>
</protein>
<evidence type="ECO:0000256" key="5">
    <source>
        <dbReference type="ARBA" id="ARBA00022824"/>
    </source>
</evidence>
<dbReference type="GO" id="GO:0005783">
    <property type="term" value="C:endoplasmic reticulum"/>
    <property type="evidence" value="ECO:0007669"/>
    <property type="project" value="UniProtKB-SubCell"/>
</dbReference>
<dbReference type="GO" id="GO:0016055">
    <property type="term" value="P:Wnt signaling pathway"/>
    <property type="evidence" value="ECO:0007669"/>
    <property type="project" value="UniProtKB-KW"/>
</dbReference>
<evidence type="ECO:0000313" key="9">
    <source>
        <dbReference type="EMBL" id="CAF3672488.1"/>
    </source>
</evidence>
<evidence type="ECO:0000313" key="10">
    <source>
        <dbReference type="EMBL" id="CAF3879890.1"/>
    </source>
</evidence>
<dbReference type="AlphaFoldDB" id="A0A813YQG8"/>
<dbReference type="EMBL" id="CAJNOK010010304">
    <property type="protein sequence ID" value="CAF1111727.1"/>
    <property type="molecule type" value="Genomic_DNA"/>
</dbReference>
<comment type="subcellular location">
    <subcellularLocation>
        <location evidence="1">Endoplasmic reticulum</location>
    </subcellularLocation>
</comment>
<keyword evidence="3" id="KW-0879">Wnt signaling pathway</keyword>
<organism evidence="7 11">
    <name type="scientific">Didymodactylos carnosus</name>
    <dbReference type="NCBI Taxonomy" id="1234261"/>
    <lineage>
        <taxon>Eukaryota</taxon>
        <taxon>Metazoa</taxon>
        <taxon>Spiralia</taxon>
        <taxon>Gnathifera</taxon>
        <taxon>Rotifera</taxon>
        <taxon>Eurotatoria</taxon>
        <taxon>Bdelloidea</taxon>
        <taxon>Philodinida</taxon>
        <taxon>Philodinidae</taxon>
        <taxon>Didymodactylos</taxon>
    </lineage>
</organism>
<sequence length="197" mass="23231">MNFSFCRWYGGSKKDPLDFTDADVENLYKQWEENDDVKLPLDEQDELQRLRQGTKSMNQLPDMKFISRYENVLFALFLGKQRPMFNMNDLAGKNPEEIMKLSKKGQTLMMFVTISDNPTRQETEDITQIWYYGLKNALYDVSKYVVDDNRILLLLQDGSQAFEIKDFLVQQDRCEEVTIDNRPYYGKGSKKTRTQDL</sequence>
<dbReference type="PANTHER" id="PTHR17600">
    <property type="entry name" value="MESODERM DEVELOPMENT CANDIDATE 2"/>
    <property type="match status" value="1"/>
</dbReference>
<keyword evidence="11" id="KW-1185">Reference proteome</keyword>
<evidence type="ECO:0000256" key="1">
    <source>
        <dbReference type="ARBA" id="ARBA00004240"/>
    </source>
</evidence>
<dbReference type="EMBL" id="CAJOBC010001336">
    <property type="protein sequence ID" value="CAF3672488.1"/>
    <property type="molecule type" value="Genomic_DNA"/>
</dbReference>
<comment type="similarity">
    <text evidence="2">Belongs to the MESD family.</text>
</comment>
<dbReference type="Pfam" id="PF10185">
    <property type="entry name" value="Mesd"/>
    <property type="match status" value="1"/>
</dbReference>
<accession>A0A813YQG8</accession>
<keyword evidence="4" id="KW-0732">Signal</keyword>
<dbReference type="GO" id="GO:0006457">
    <property type="term" value="P:protein folding"/>
    <property type="evidence" value="ECO:0007669"/>
    <property type="project" value="InterPro"/>
</dbReference>
<evidence type="ECO:0000256" key="2">
    <source>
        <dbReference type="ARBA" id="ARBA00011068"/>
    </source>
</evidence>
<dbReference type="OrthoDB" id="75833at2759"/>
<evidence type="ECO:0000256" key="3">
    <source>
        <dbReference type="ARBA" id="ARBA00022687"/>
    </source>
</evidence>
<dbReference type="Gene3D" id="3.30.70.260">
    <property type="match status" value="1"/>
</dbReference>
<evidence type="ECO:0000313" key="11">
    <source>
        <dbReference type="Proteomes" id="UP000663829"/>
    </source>
</evidence>
<name>A0A813YQG8_9BILA</name>